<gene>
    <name evidence="2" type="ORF">I0C86_29185</name>
</gene>
<evidence type="ECO:0000313" key="3">
    <source>
        <dbReference type="Proteomes" id="UP000638560"/>
    </source>
</evidence>
<feature type="transmembrane region" description="Helical" evidence="1">
    <location>
        <begin position="46"/>
        <end position="68"/>
    </location>
</feature>
<accession>A0ABS0H3U5</accession>
<keyword evidence="1" id="KW-0812">Transmembrane</keyword>
<sequence>MTRTFPDELRLMGTRWQIVGRSLRPVIAFALVLGYAALLGARGPRLWLLAPLLLAVAGWGVLSLLSLVAQLTGRPAGLGPDGVRLRVRQWQRRVVTIPWDEVTLVWIGHLGRHRYLCLNADPRGAHADEWDPRGNRYTSRYRPLSVHLPRSVSTEHVTAVVAAFSAGAVTVADRGPDAQPFGDRRVHGGAAVFARATLLALVLAGLPTLLGLAPPWNQPWWPGVTGVAALPEPCAVFTAEHAAALGITDAELVQDGAYVRRCDYTVPQGTLTVGLELHHAFLGRSAEDARKKVQELSGSLGAMPVRVPSVGDEAWLVSNPQGTTTMIDRSVARLVARRANVVLLILYGGEQQPDAAQAAVIDTARATLDALRVR</sequence>
<keyword evidence="3" id="KW-1185">Reference proteome</keyword>
<feature type="transmembrane region" description="Helical" evidence="1">
    <location>
        <begin position="21"/>
        <end position="40"/>
    </location>
</feature>
<organism evidence="2 3">
    <name type="scientific">Plantactinospora alkalitolerans</name>
    <dbReference type="NCBI Taxonomy" id="2789879"/>
    <lineage>
        <taxon>Bacteria</taxon>
        <taxon>Bacillati</taxon>
        <taxon>Actinomycetota</taxon>
        <taxon>Actinomycetes</taxon>
        <taxon>Micromonosporales</taxon>
        <taxon>Micromonosporaceae</taxon>
        <taxon>Plantactinospora</taxon>
    </lineage>
</organism>
<evidence type="ECO:0000313" key="2">
    <source>
        <dbReference type="EMBL" id="MBF9133004.1"/>
    </source>
</evidence>
<dbReference type="RefSeq" id="WP_196204522.1">
    <property type="nucleotide sequence ID" value="NZ_JADPUN010000256.1"/>
</dbReference>
<feature type="transmembrane region" description="Helical" evidence="1">
    <location>
        <begin position="192"/>
        <end position="213"/>
    </location>
</feature>
<dbReference type="EMBL" id="JADPUN010000256">
    <property type="protein sequence ID" value="MBF9133004.1"/>
    <property type="molecule type" value="Genomic_DNA"/>
</dbReference>
<protein>
    <submittedName>
        <fullName evidence="2">Uncharacterized protein</fullName>
    </submittedName>
</protein>
<dbReference type="Proteomes" id="UP000638560">
    <property type="component" value="Unassembled WGS sequence"/>
</dbReference>
<proteinExistence type="predicted"/>
<name>A0ABS0H3U5_9ACTN</name>
<keyword evidence="1" id="KW-0472">Membrane</keyword>
<keyword evidence="1" id="KW-1133">Transmembrane helix</keyword>
<evidence type="ECO:0000256" key="1">
    <source>
        <dbReference type="SAM" id="Phobius"/>
    </source>
</evidence>
<comment type="caution">
    <text evidence="2">The sequence shown here is derived from an EMBL/GenBank/DDBJ whole genome shotgun (WGS) entry which is preliminary data.</text>
</comment>
<reference evidence="2 3" key="1">
    <citation type="submission" date="2020-11" db="EMBL/GenBank/DDBJ databases">
        <title>A novel isolate from a Black sea contaminated sediment with potential to produce alkanes: Plantactinospora alkalitolerans sp. nov.</title>
        <authorList>
            <person name="Carro L."/>
            <person name="Veyisoglu A."/>
            <person name="Guven K."/>
            <person name="Schumann P."/>
            <person name="Klenk H.-P."/>
            <person name="Sahin N."/>
        </authorList>
    </citation>
    <scope>NUCLEOTIDE SEQUENCE [LARGE SCALE GENOMIC DNA]</scope>
    <source>
        <strain evidence="2 3">S1510</strain>
    </source>
</reference>